<sequence length="91" mass="10402">MKATKILKHKGFIGSIEQEEDNTFYGKVLNLDKDTLITYQGDTLEELEGDFIEAVEDYIIHCKEYNISLPNKKASTLNTFVRETLQKAAVM</sequence>
<comment type="caution">
    <text evidence="1">The sequence shown here is derived from an EMBL/GenBank/DDBJ whole genome shotgun (WGS) entry which is preliminary data.</text>
</comment>
<proteinExistence type="predicted"/>
<reference evidence="1 2" key="1">
    <citation type="submission" date="2021-03" db="EMBL/GenBank/DDBJ databases">
        <title>Isolation and description of Capnocytophaga bilenii sp. nov., a novel Capnocytophaga species, isolated from a gingivitis subject.</title>
        <authorList>
            <person name="Antezack A."/>
            <person name="Monnet-Corti V."/>
            <person name="La Scola B."/>
        </authorList>
    </citation>
    <scope>NUCLEOTIDE SEQUENCE [LARGE SCALE GENOMIC DNA]</scope>
    <source>
        <strain evidence="1 2">Marseille-Q4570</strain>
    </source>
</reference>
<accession>A0ABS3PX29</accession>
<keyword evidence="2" id="KW-1185">Reference proteome</keyword>
<dbReference type="EMBL" id="JAGDYP010000003">
    <property type="protein sequence ID" value="MBO1883854.1"/>
    <property type="molecule type" value="Genomic_DNA"/>
</dbReference>
<gene>
    <name evidence="1" type="ORF">J4N46_05360</name>
</gene>
<organism evidence="1 2">
    <name type="scientific">Capnocytophaga bilenii</name>
    <dbReference type="NCBI Taxonomy" id="2819369"/>
    <lineage>
        <taxon>Bacteria</taxon>
        <taxon>Pseudomonadati</taxon>
        <taxon>Bacteroidota</taxon>
        <taxon>Flavobacteriia</taxon>
        <taxon>Flavobacteriales</taxon>
        <taxon>Flavobacteriaceae</taxon>
        <taxon>Capnocytophaga</taxon>
    </lineage>
</organism>
<dbReference type="SUPFAM" id="SSF143100">
    <property type="entry name" value="TTHA1013/TTHA0281-like"/>
    <property type="match status" value="1"/>
</dbReference>
<dbReference type="RefSeq" id="WP_208058446.1">
    <property type="nucleotide sequence ID" value="NZ_JAGDYP010000003.1"/>
</dbReference>
<evidence type="ECO:0000313" key="1">
    <source>
        <dbReference type="EMBL" id="MBO1883854.1"/>
    </source>
</evidence>
<dbReference type="InterPro" id="IPR035069">
    <property type="entry name" value="TTHA1013/TTHA0281-like"/>
</dbReference>
<protein>
    <submittedName>
        <fullName evidence="1">Pilus assembly protein HicB</fullName>
    </submittedName>
</protein>
<name>A0ABS3PX29_9FLAO</name>
<evidence type="ECO:0000313" key="2">
    <source>
        <dbReference type="Proteomes" id="UP000681610"/>
    </source>
</evidence>
<dbReference type="Proteomes" id="UP000681610">
    <property type="component" value="Unassembled WGS sequence"/>
</dbReference>